<accession>A0A8T1ZPV8</accession>
<dbReference type="InterPro" id="IPR055411">
    <property type="entry name" value="LRR_FXL15/At3g58940/PEG3-like"/>
</dbReference>
<evidence type="ECO:0000313" key="4">
    <source>
        <dbReference type="Proteomes" id="UP000694240"/>
    </source>
</evidence>
<dbReference type="InterPro" id="IPR055294">
    <property type="entry name" value="FBL60-like"/>
</dbReference>
<dbReference type="InterPro" id="IPR001810">
    <property type="entry name" value="F-box_dom"/>
</dbReference>
<reference evidence="3 4" key="1">
    <citation type="submission" date="2020-12" db="EMBL/GenBank/DDBJ databases">
        <title>Concerted genomic and epigenomic changes stabilize Arabidopsis allopolyploids.</title>
        <authorList>
            <person name="Chen Z."/>
        </authorList>
    </citation>
    <scope>NUCLEOTIDE SEQUENCE [LARGE SCALE GENOMIC DNA]</scope>
    <source>
        <strain evidence="3">Allo738</strain>
        <tissue evidence="3">Leaf</tissue>
    </source>
</reference>
<dbReference type="Proteomes" id="UP000694240">
    <property type="component" value="Chromosome 10"/>
</dbReference>
<organism evidence="3 4">
    <name type="scientific">Arabidopsis thaliana x Arabidopsis arenosa</name>
    <dbReference type="NCBI Taxonomy" id="1240361"/>
    <lineage>
        <taxon>Eukaryota</taxon>
        <taxon>Viridiplantae</taxon>
        <taxon>Streptophyta</taxon>
        <taxon>Embryophyta</taxon>
        <taxon>Tracheophyta</taxon>
        <taxon>Spermatophyta</taxon>
        <taxon>Magnoliopsida</taxon>
        <taxon>eudicotyledons</taxon>
        <taxon>Gunneridae</taxon>
        <taxon>Pentapetalae</taxon>
        <taxon>rosids</taxon>
        <taxon>malvids</taxon>
        <taxon>Brassicales</taxon>
        <taxon>Brassicaceae</taxon>
        <taxon>Camelineae</taxon>
        <taxon>Arabidopsis</taxon>
    </lineage>
</organism>
<evidence type="ECO:0000259" key="2">
    <source>
        <dbReference type="Pfam" id="PF24758"/>
    </source>
</evidence>
<protein>
    <submittedName>
        <fullName evidence="3">F-box domain</fullName>
    </submittedName>
</protein>
<feature type="domain" description="F-box/LRR-repeat protein 15/At3g58940/PEG3-like LRR" evidence="2">
    <location>
        <begin position="116"/>
        <end position="249"/>
    </location>
</feature>
<proteinExistence type="predicted"/>
<feature type="domain" description="F-box" evidence="1">
    <location>
        <begin position="14"/>
        <end position="51"/>
    </location>
</feature>
<dbReference type="Pfam" id="PF00646">
    <property type="entry name" value="F-box"/>
    <property type="match status" value="1"/>
</dbReference>
<comment type="caution">
    <text evidence="3">The sequence shown here is derived from an EMBL/GenBank/DDBJ whole genome shotgun (WGS) entry which is preliminary data.</text>
</comment>
<sequence length="421" mass="47832">MDTKKLCTGSKDAISWLPHEVLGDILSLVPTKLAASTSLLSKKWRNVFALVHNLHFDDSVLLQPEDGKQEWDEIRESFRNFVDRTLALQCASPLKKFSLKYHIHIHNDENEWAHVVRWLSNALDRGVFEVNLSIKTCFNALLPSEFFTSKTLVKLRLGTQISLVQIPPDVSLPALKILIFESIWIRPDNLCYVLLPGCPVLEEFFVYHDGFEGWPYRISSQTIKRLLVQYDDFEIGNTSFMSIDAPNLLFLDYSHYALSEYQQVNLASLVEARLDIQYTKIINRPDITGLIIGISNVETLRLSPESVHVIRLCKNKRGWKLLPHLIEQSPKLETLIIQGLDSYTGDVTIPPFQVKMLRVHGYGGNTKEVERLQKFIGESECGEVVLVDDAMYCKPKGFYTCCASGGCGRCGGEVNELFYVT</sequence>
<dbReference type="Pfam" id="PF24758">
    <property type="entry name" value="LRR_At5g56370"/>
    <property type="match status" value="1"/>
</dbReference>
<name>A0A8T1ZPV8_9BRAS</name>
<dbReference type="CDD" id="cd22160">
    <property type="entry name" value="F-box_AtFBL13-like"/>
    <property type="match status" value="1"/>
</dbReference>
<dbReference type="PANTHER" id="PTHR31293:SF22">
    <property type="entry name" value="BNAC06G06520D PROTEIN"/>
    <property type="match status" value="1"/>
</dbReference>
<dbReference type="InterPro" id="IPR053781">
    <property type="entry name" value="F-box_AtFBL13-like"/>
</dbReference>
<dbReference type="EMBL" id="JAEFBK010000010">
    <property type="protein sequence ID" value="KAG7561482.1"/>
    <property type="molecule type" value="Genomic_DNA"/>
</dbReference>
<gene>
    <name evidence="3" type="ORF">ISN45_Aa05g028900</name>
</gene>
<keyword evidence="4" id="KW-1185">Reference proteome</keyword>
<evidence type="ECO:0000259" key="1">
    <source>
        <dbReference type="Pfam" id="PF00646"/>
    </source>
</evidence>
<evidence type="ECO:0000313" key="3">
    <source>
        <dbReference type="EMBL" id="KAG7561482.1"/>
    </source>
</evidence>
<dbReference type="AlphaFoldDB" id="A0A8T1ZPV8"/>
<dbReference type="PANTHER" id="PTHR31293">
    <property type="entry name" value="RNI-LIKE SUPERFAMILY PROTEIN"/>
    <property type="match status" value="1"/>
</dbReference>